<dbReference type="EMBL" id="ASSM01000016">
    <property type="protein sequence ID" value="EOR97550.1"/>
    <property type="molecule type" value="Genomic_DNA"/>
</dbReference>
<dbReference type="HOGENOM" id="CLU_3212792_0_0_10"/>
<protein>
    <submittedName>
        <fullName evidence="1">Uncharacterized protein</fullName>
    </submittedName>
</protein>
<dbReference type="Proteomes" id="UP000014207">
    <property type="component" value="Unassembled WGS sequence"/>
</dbReference>
<evidence type="ECO:0000313" key="2">
    <source>
        <dbReference type="Proteomes" id="UP000014207"/>
    </source>
</evidence>
<reference evidence="1 2" key="1">
    <citation type="submission" date="2013-04" db="EMBL/GenBank/DDBJ databases">
        <title>The Genome Sequence of Bacteroides thetaiotaomicron dnLKV9.</title>
        <authorList>
            <consortium name="The Broad Institute Genomics Platform"/>
            <consortium name="The Broad Institute Genome Sequencing Center for Infectious Disease"/>
            <person name="Earl A."/>
            <person name="Xavier R."/>
            <person name="Kuhn K."/>
            <person name="Stappenbeck T."/>
            <person name="Walker B."/>
            <person name="Young S."/>
            <person name="Zeng Q."/>
            <person name="Gargeya S."/>
            <person name="Fitzgerald M."/>
            <person name="Haas B."/>
            <person name="Abouelleil A."/>
            <person name="Allen A.W."/>
            <person name="Alvarado L."/>
            <person name="Arachchi H.M."/>
            <person name="Berlin A.M."/>
            <person name="Chapman S.B."/>
            <person name="Gainer-Dewar J."/>
            <person name="Goldberg J."/>
            <person name="Griggs A."/>
            <person name="Gujja S."/>
            <person name="Hansen M."/>
            <person name="Howarth C."/>
            <person name="Imamovic A."/>
            <person name="Ireland A."/>
            <person name="Larimer J."/>
            <person name="McCowan C."/>
            <person name="Murphy C."/>
            <person name="Pearson M."/>
            <person name="Poon T.W."/>
            <person name="Priest M."/>
            <person name="Roberts A."/>
            <person name="Saif S."/>
            <person name="Shea T."/>
            <person name="Sisk P."/>
            <person name="Sykes S."/>
            <person name="Wortman J."/>
            <person name="Nusbaum C."/>
            <person name="Birren B."/>
        </authorList>
    </citation>
    <scope>NUCLEOTIDE SEQUENCE [LARGE SCALE GENOMIC DNA]</scope>
    <source>
        <strain evidence="2">dnLKV9</strain>
    </source>
</reference>
<dbReference type="AlphaFoldDB" id="R9H1B0"/>
<dbReference type="PATRIC" id="fig|1235785.3.peg.4416"/>
<gene>
    <name evidence="1" type="ORF">C799_04385</name>
</gene>
<proteinExistence type="predicted"/>
<comment type="caution">
    <text evidence="1">The sequence shown here is derived from an EMBL/GenBank/DDBJ whole genome shotgun (WGS) entry which is preliminary data.</text>
</comment>
<evidence type="ECO:0000313" key="1">
    <source>
        <dbReference type="EMBL" id="EOR97550.1"/>
    </source>
</evidence>
<sequence length="44" mass="5428">MLRGGMKKRINGQYIWLYWQRVRYFLIANRSYDKKQDVLSGVYL</sequence>
<name>R9H1B0_BACT4</name>
<organism evidence="1 2">
    <name type="scientific">Bacteroides thetaiotaomicron dnLKV9</name>
    <dbReference type="NCBI Taxonomy" id="1235785"/>
    <lineage>
        <taxon>Bacteria</taxon>
        <taxon>Pseudomonadati</taxon>
        <taxon>Bacteroidota</taxon>
        <taxon>Bacteroidia</taxon>
        <taxon>Bacteroidales</taxon>
        <taxon>Bacteroidaceae</taxon>
        <taxon>Bacteroides</taxon>
    </lineage>
</organism>
<accession>R9H1B0</accession>